<comment type="caution">
    <text evidence="2">The sequence shown here is derived from an EMBL/GenBank/DDBJ whole genome shotgun (WGS) entry which is preliminary data.</text>
</comment>
<keyword evidence="3" id="KW-1185">Reference proteome</keyword>
<dbReference type="Pfam" id="PF17957">
    <property type="entry name" value="Big_7"/>
    <property type="match status" value="1"/>
</dbReference>
<dbReference type="Gene3D" id="2.60.40.10">
    <property type="entry name" value="Immunoglobulins"/>
    <property type="match status" value="1"/>
</dbReference>
<feature type="chain" id="PRO_5015598138" description="Ig-like domain-containing protein" evidence="1">
    <location>
        <begin position="24"/>
        <end position="380"/>
    </location>
</feature>
<evidence type="ECO:0000313" key="2">
    <source>
        <dbReference type="EMBL" id="PRX20413.1"/>
    </source>
</evidence>
<protein>
    <recommendedName>
        <fullName evidence="4">Ig-like domain-containing protein</fullName>
    </recommendedName>
</protein>
<sequence length="380" mass="40837">MKLLSALATAAAATLLAAAPAAASPPAVVADSFVLSTGVAEGQLIGNNPTIRPVFAEGVELAKVEVLFKDVVKGTFDAPIPPALTFYLTGFHEQTVPLTVRAYDVDGDVSEASTPVRVDLRAPMSIVYPAANAVIGGTTPIQFNSRDGDLARIEIRDMAGNTLAQTTQAPWVLNWDTRPFNGFTKVRLIIRDGADNSWDMDRTYFIDNVGPEIANILPEHNTLIRGSTVTRIFAGDSSGLITISVKDGQPTADPLRWIVNPTEQGPYTIVWTIADRRGYSTTGERVVINDTVGADLSITEAPEDGSTLTEPVEISAEATDLNGVDRVELVIDGTVAATDTDSGYRFTLDPENHGTNIKVRLRAYDRAGNETTSSEYTYHR</sequence>
<evidence type="ECO:0000256" key="1">
    <source>
        <dbReference type="SAM" id="SignalP"/>
    </source>
</evidence>
<evidence type="ECO:0008006" key="4">
    <source>
        <dbReference type="Google" id="ProtNLM"/>
    </source>
</evidence>
<dbReference type="GO" id="GO:0005975">
    <property type="term" value="P:carbohydrate metabolic process"/>
    <property type="evidence" value="ECO:0007669"/>
    <property type="project" value="UniProtKB-ARBA"/>
</dbReference>
<name>A0A2T0KB41_9ACTN</name>
<dbReference type="Proteomes" id="UP000239415">
    <property type="component" value="Unassembled WGS sequence"/>
</dbReference>
<dbReference type="OrthoDB" id="3284286at2"/>
<organism evidence="2 3">
    <name type="scientific">Actinoplanes italicus</name>
    <dbReference type="NCBI Taxonomy" id="113567"/>
    <lineage>
        <taxon>Bacteria</taxon>
        <taxon>Bacillati</taxon>
        <taxon>Actinomycetota</taxon>
        <taxon>Actinomycetes</taxon>
        <taxon>Micromonosporales</taxon>
        <taxon>Micromonosporaceae</taxon>
        <taxon>Actinoplanes</taxon>
    </lineage>
</organism>
<reference evidence="2 3" key="1">
    <citation type="submission" date="2018-03" db="EMBL/GenBank/DDBJ databases">
        <title>Genomic Encyclopedia of Archaeal and Bacterial Type Strains, Phase II (KMG-II): from individual species to whole genera.</title>
        <authorList>
            <person name="Goeker M."/>
        </authorList>
    </citation>
    <scope>NUCLEOTIDE SEQUENCE [LARGE SCALE GENOMIC DNA]</scope>
    <source>
        <strain evidence="2 3">DSM 43146</strain>
    </source>
</reference>
<evidence type="ECO:0000313" key="3">
    <source>
        <dbReference type="Proteomes" id="UP000239415"/>
    </source>
</evidence>
<dbReference type="RefSeq" id="WP_106320979.1">
    <property type="nucleotide sequence ID" value="NZ_BOMO01000128.1"/>
</dbReference>
<dbReference type="AlphaFoldDB" id="A0A2T0KB41"/>
<gene>
    <name evidence="2" type="ORF">CLV67_108211</name>
</gene>
<dbReference type="EMBL" id="PVMZ01000008">
    <property type="protein sequence ID" value="PRX20413.1"/>
    <property type="molecule type" value="Genomic_DNA"/>
</dbReference>
<dbReference type="InterPro" id="IPR013783">
    <property type="entry name" value="Ig-like_fold"/>
</dbReference>
<accession>A0A2T0KB41</accession>
<keyword evidence="1" id="KW-0732">Signal</keyword>
<proteinExistence type="predicted"/>
<feature type="signal peptide" evidence="1">
    <location>
        <begin position="1"/>
        <end position="23"/>
    </location>
</feature>